<dbReference type="InterPro" id="IPR017850">
    <property type="entry name" value="Alkaline_phosphatase_core_sf"/>
</dbReference>
<dbReference type="Proteomes" id="UP001230145">
    <property type="component" value="Unassembled WGS sequence"/>
</dbReference>
<reference evidence="1 2" key="1">
    <citation type="submission" date="2023-07" db="EMBL/GenBank/DDBJ databases">
        <title>Sequencing the genomes of 1000 actinobacteria strains.</title>
        <authorList>
            <person name="Klenk H.-P."/>
        </authorList>
    </citation>
    <scope>NUCLEOTIDE SEQUENCE [LARGE SCALE GENOMIC DNA]</scope>
    <source>
        <strain evidence="1 2">DSM 19515</strain>
    </source>
</reference>
<dbReference type="RefSeq" id="WP_307634715.1">
    <property type="nucleotide sequence ID" value="NZ_JAUSQL010000001.1"/>
</dbReference>
<dbReference type="PANTHER" id="PTHR10151">
    <property type="entry name" value="ECTONUCLEOTIDE PYROPHOSPHATASE/PHOSPHODIESTERASE"/>
    <property type="match status" value="1"/>
</dbReference>
<evidence type="ECO:0000313" key="2">
    <source>
        <dbReference type="Proteomes" id="UP001230145"/>
    </source>
</evidence>
<comment type="caution">
    <text evidence="1">The sequence shown here is derived from an EMBL/GenBank/DDBJ whole genome shotgun (WGS) entry which is preliminary data.</text>
</comment>
<proteinExistence type="predicted"/>
<name>A0ABT9PHV4_9ACTO</name>
<gene>
    <name evidence="1" type="ORF">J2S45_000979</name>
</gene>
<dbReference type="Gene3D" id="3.40.720.10">
    <property type="entry name" value="Alkaline Phosphatase, subunit A"/>
    <property type="match status" value="1"/>
</dbReference>
<accession>A0ABT9PHV4</accession>
<organism evidence="1 2">
    <name type="scientific">Trueperella abortisuis</name>
    <dbReference type="NCBI Taxonomy" id="445930"/>
    <lineage>
        <taxon>Bacteria</taxon>
        <taxon>Bacillati</taxon>
        <taxon>Actinomycetota</taxon>
        <taxon>Actinomycetes</taxon>
        <taxon>Actinomycetales</taxon>
        <taxon>Actinomycetaceae</taxon>
        <taxon>Trueperella</taxon>
    </lineage>
</organism>
<protein>
    <recommendedName>
        <fullName evidence="3">Type I phosphodiesterase / nucleotide pyrophosphatase</fullName>
    </recommendedName>
</protein>
<evidence type="ECO:0000313" key="1">
    <source>
        <dbReference type="EMBL" id="MDP9832300.1"/>
    </source>
</evidence>
<keyword evidence="2" id="KW-1185">Reference proteome</keyword>
<dbReference type="EMBL" id="JAUSQL010000001">
    <property type="protein sequence ID" value="MDP9832300.1"/>
    <property type="molecule type" value="Genomic_DNA"/>
</dbReference>
<evidence type="ECO:0008006" key="3">
    <source>
        <dbReference type="Google" id="ProtNLM"/>
    </source>
</evidence>
<sequence length="359" mass="38975">MIVPHRENLAEVLPGVLRSLGQARQSVFNLPAARRACVVMVDGLGFHNIDQRRGHAPTLRSLDMRAITTVVPSTTAAGISALATGAMPGQTAMGGYALRVPGSDEVFNLIGWNTSSVDPRAWQSVPTIFETTDLDAVKIHPRRFVDSGLTLAALRGGRTVVAEKLEARVDGAVAELKSGADLVYLYWGDIDSTGHHAGWESEAWIGQLEHFDSELGRLRRLLPPDTLLVLTADHGMIDVAERYDIACVGELTRGVDVVAGESRALHLYTEEPEEVSGRWREVLGERAWIYTQAEAEEAGLFGPMGDFAREVFGDVLVFAKDRLAIVDSRYQSQGAIGLVGVHGSLTEQEMMIPLGIDLI</sequence>
<dbReference type="SUPFAM" id="SSF53649">
    <property type="entry name" value="Alkaline phosphatase-like"/>
    <property type="match status" value="1"/>
</dbReference>
<dbReference type="InterPro" id="IPR002591">
    <property type="entry name" value="Phosphodiest/P_Trfase"/>
</dbReference>
<dbReference type="Pfam" id="PF01663">
    <property type="entry name" value="Phosphodiest"/>
    <property type="match status" value="1"/>
</dbReference>
<dbReference type="PANTHER" id="PTHR10151:SF120">
    <property type="entry name" value="BIS(5'-ADENOSYL)-TRIPHOSPHATASE"/>
    <property type="match status" value="1"/>
</dbReference>